<feature type="compositionally biased region" description="Polar residues" evidence="1">
    <location>
        <begin position="163"/>
        <end position="175"/>
    </location>
</feature>
<dbReference type="Proteomes" id="UP000326939">
    <property type="component" value="Chromosome 14"/>
</dbReference>
<accession>A0A5N5KDL4</accession>
<dbReference type="EMBL" id="VDCV01000014">
    <property type="protein sequence ID" value="KAB5527717.1"/>
    <property type="molecule type" value="Genomic_DNA"/>
</dbReference>
<dbReference type="PANTHER" id="PTHR34570:SF20">
    <property type="entry name" value="MYB-CC TYPE TRANSCRIPTION FACTOR LHEQLE-CONTAINING DOMAIN-CONTAINING PROTEIN"/>
    <property type="match status" value="1"/>
</dbReference>
<dbReference type="AlphaFoldDB" id="A0A5N5KDL4"/>
<feature type="region of interest" description="Disordered" evidence="1">
    <location>
        <begin position="129"/>
        <end position="196"/>
    </location>
</feature>
<gene>
    <name evidence="2" type="ORF">DKX38_021564</name>
</gene>
<feature type="compositionally biased region" description="Low complexity" evidence="1">
    <location>
        <begin position="141"/>
        <end position="153"/>
    </location>
</feature>
<protein>
    <submittedName>
        <fullName evidence="2">Uncharacterized protein</fullName>
    </submittedName>
</protein>
<keyword evidence="3" id="KW-1185">Reference proteome</keyword>
<comment type="caution">
    <text evidence="2">The sequence shown here is derived from an EMBL/GenBank/DDBJ whole genome shotgun (WGS) entry which is preliminary data.</text>
</comment>
<feature type="compositionally biased region" description="Polar residues" evidence="1">
    <location>
        <begin position="183"/>
        <end position="196"/>
    </location>
</feature>
<evidence type="ECO:0000313" key="3">
    <source>
        <dbReference type="Proteomes" id="UP000326939"/>
    </source>
</evidence>
<dbReference type="PANTHER" id="PTHR34570">
    <property type="entry name" value="OS03G0593100 PROTEIN"/>
    <property type="match status" value="1"/>
</dbReference>
<evidence type="ECO:0000313" key="2">
    <source>
        <dbReference type="EMBL" id="KAB5527717.1"/>
    </source>
</evidence>
<organism evidence="2 3">
    <name type="scientific">Salix brachista</name>
    <dbReference type="NCBI Taxonomy" id="2182728"/>
    <lineage>
        <taxon>Eukaryota</taxon>
        <taxon>Viridiplantae</taxon>
        <taxon>Streptophyta</taxon>
        <taxon>Embryophyta</taxon>
        <taxon>Tracheophyta</taxon>
        <taxon>Spermatophyta</taxon>
        <taxon>Magnoliopsida</taxon>
        <taxon>eudicotyledons</taxon>
        <taxon>Gunneridae</taxon>
        <taxon>Pentapetalae</taxon>
        <taxon>rosids</taxon>
        <taxon>fabids</taxon>
        <taxon>Malpighiales</taxon>
        <taxon>Salicaceae</taxon>
        <taxon>Saliceae</taxon>
        <taxon>Salix</taxon>
    </lineage>
</organism>
<name>A0A5N5KDL4_9ROSI</name>
<reference evidence="3" key="1">
    <citation type="journal article" date="2019" name="Gigascience">
        <title>De novo genome assembly of the endangered Acer yangbiense, a plant species with extremely small populations endemic to Yunnan Province, China.</title>
        <authorList>
            <person name="Yang J."/>
            <person name="Wariss H.M."/>
            <person name="Tao L."/>
            <person name="Zhang R."/>
            <person name="Yun Q."/>
            <person name="Hollingsworth P."/>
            <person name="Dao Z."/>
            <person name="Luo G."/>
            <person name="Guo H."/>
            <person name="Ma Y."/>
            <person name="Sun W."/>
        </authorList>
    </citation>
    <scope>NUCLEOTIDE SEQUENCE [LARGE SCALE GENOMIC DNA]</scope>
    <source>
        <strain evidence="3">cv. br00</strain>
    </source>
</reference>
<evidence type="ECO:0000256" key="1">
    <source>
        <dbReference type="SAM" id="MobiDB-lite"/>
    </source>
</evidence>
<sequence length="196" mass="21654">MSFWLLSLKPIPSQKVLLPSPPPTQPLSKPSLDIMLLGFCCTLADSPLKTLQDNKGPSPMGRQNGDAAMVNSSIALLQERFRELQRIREKRQEKEILKLFASSESDQRVASAVHFDEPASKLTFQPDQVILPNRPSTPQDSLLSLGLNSQSNNKHPDFRAMKSTPSSLWPHSTGNSSSSSSSRNFENSDVDTSLHL</sequence>
<proteinExistence type="predicted"/>